<dbReference type="Proteomes" id="UP000536275">
    <property type="component" value="Unassembled WGS sequence"/>
</dbReference>
<evidence type="ECO:0000256" key="6">
    <source>
        <dbReference type="ARBA" id="ARBA00023175"/>
    </source>
</evidence>
<feature type="compositionally biased region" description="Low complexity" evidence="9">
    <location>
        <begin position="132"/>
        <end position="142"/>
    </location>
</feature>
<dbReference type="PRINTS" id="PR00193">
    <property type="entry name" value="MYOSINHEAVY"/>
</dbReference>
<keyword evidence="7 8" id="KW-0009">Actin-binding</keyword>
<keyword evidence="2" id="KW-0547">Nucleotide-binding</keyword>
<dbReference type="GO" id="GO:0016459">
    <property type="term" value="C:myosin complex"/>
    <property type="evidence" value="ECO:0007669"/>
    <property type="project" value="UniProtKB-KW"/>
</dbReference>
<evidence type="ECO:0000256" key="5">
    <source>
        <dbReference type="ARBA" id="ARBA00023123"/>
    </source>
</evidence>
<accession>A0A8H6BRG1</accession>
<dbReference type="GO" id="GO:0016020">
    <property type="term" value="C:membrane"/>
    <property type="evidence" value="ECO:0007669"/>
    <property type="project" value="TreeGrafter"/>
</dbReference>
<keyword evidence="5 8" id="KW-0518">Myosin</keyword>
<comment type="caution">
    <text evidence="8">Lacks conserved residue(s) required for the propagation of feature annotation.</text>
</comment>
<dbReference type="Gene3D" id="1.20.120.720">
    <property type="entry name" value="Myosin VI head, motor domain, U50 subdomain"/>
    <property type="match status" value="1"/>
</dbReference>
<dbReference type="SMART" id="SM00242">
    <property type="entry name" value="MYSc"/>
    <property type="match status" value="1"/>
</dbReference>
<dbReference type="InterPro" id="IPR036961">
    <property type="entry name" value="Kinesin_motor_dom_sf"/>
</dbReference>
<keyword evidence="3" id="KW-0067">ATP-binding</keyword>
<dbReference type="SUPFAM" id="SSF52540">
    <property type="entry name" value="P-loop containing nucleoside triphosphate hydrolases"/>
    <property type="match status" value="1"/>
</dbReference>
<evidence type="ECO:0000313" key="12">
    <source>
        <dbReference type="Proteomes" id="UP000536275"/>
    </source>
</evidence>
<dbReference type="Pfam" id="PF00063">
    <property type="entry name" value="Myosin_head"/>
    <property type="match status" value="2"/>
</dbReference>
<reference evidence="11 12" key="1">
    <citation type="submission" date="2020-03" db="EMBL/GenBank/DDBJ databases">
        <title>FDA dAtabase for Regulatory Grade micrObial Sequences (FDA-ARGOS): Supporting development and validation of Infectious Disease Dx tests.</title>
        <authorList>
            <person name="Campos J."/>
            <person name="Goldberg B."/>
            <person name="Tallon L."/>
            <person name="Sadzewicz L."/>
            <person name="Vavikolanu K."/>
            <person name="Mehta A."/>
            <person name="Aluvathingal J."/>
            <person name="Nadendla S."/>
            <person name="Nandy P."/>
            <person name="Geyer C."/>
            <person name="Yan Y."/>
            <person name="Sichtig H."/>
        </authorList>
    </citation>
    <scope>NUCLEOTIDE SEQUENCE [LARGE SCALE GENOMIC DNA]</scope>
    <source>
        <strain evidence="11 12">FDAARGOS_656</strain>
    </source>
</reference>
<name>A0A8H6BRG1_CANAX</name>
<evidence type="ECO:0000313" key="11">
    <source>
        <dbReference type="EMBL" id="KAF6060561.1"/>
    </source>
</evidence>
<dbReference type="AlphaFoldDB" id="A0A8H6BRG1"/>
<dbReference type="Gene3D" id="3.40.850.10">
    <property type="entry name" value="Kinesin motor domain"/>
    <property type="match status" value="2"/>
</dbReference>
<keyword evidence="4" id="KW-0175">Coiled coil</keyword>
<dbReference type="InterPro" id="IPR027417">
    <property type="entry name" value="P-loop_NTPase"/>
</dbReference>
<sequence>MVTSSTANDNNNEDPIISKNWVWVPNQQDLFTKGQESSHDSTIIVDQDKLENCNPVKFNKCEDMAELTHLNEPSVVYNLYLRYLDDLIYTYSGLFLVAINPYKSLPIYNQSILMKYHQYNNVTTNKNDYKSKNASNSNNNNKGQSPPHIFAVAESTFRNLLSNKKDQSILVTGESESFGNAKTIKNNNSSRFGKFIQIYFSNTGEISGANINYYLLEKSRVISQSNQERNYHIFYQFLKGYENLPSLGLNKDMSTYNYLSGGKLTINNVDDFKEFNLLVEAFKIMGFTTNKMNFIYQVLAIILHLGNITFTSWKSEQANFTNDSPIDRICELLAVDKDLFVQNLLRPKVKAGREFITKSKKPNEVKFAIDAFAKYLYEKFHNGDDNTANNNNDNNFFIGVLDIAGFEIFDINSFEQLCINYTNEKLQQFFNHHSFILEQSEYLRENINWEFIDFGQDLQPTIDLIETKQPMGILKLLDEECLMPKSSDASFMEKLSKNFSNTHKNFSRINSKMGL</sequence>
<dbReference type="EMBL" id="JABWAD010000068">
    <property type="protein sequence ID" value="KAF6060561.1"/>
    <property type="molecule type" value="Genomic_DNA"/>
</dbReference>
<evidence type="ECO:0000256" key="3">
    <source>
        <dbReference type="ARBA" id="ARBA00022840"/>
    </source>
</evidence>
<organism evidence="11 12">
    <name type="scientific">Candida albicans</name>
    <name type="common">Yeast</name>
    <dbReference type="NCBI Taxonomy" id="5476"/>
    <lineage>
        <taxon>Eukaryota</taxon>
        <taxon>Fungi</taxon>
        <taxon>Dikarya</taxon>
        <taxon>Ascomycota</taxon>
        <taxon>Saccharomycotina</taxon>
        <taxon>Pichiomycetes</taxon>
        <taxon>Debaryomycetaceae</taxon>
        <taxon>Candida/Lodderomyces clade</taxon>
        <taxon>Candida</taxon>
    </lineage>
</organism>
<dbReference type="GO" id="GO:0000146">
    <property type="term" value="F:microfilament motor activity"/>
    <property type="evidence" value="ECO:0007669"/>
    <property type="project" value="TreeGrafter"/>
</dbReference>
<evidence type="ECO:0000256" key="9">
    <source>
        <dbReference type="SAM" id="MobiDB-lite"/>
    </source>
</evidence>
<dbReference type="InterPro" id="IPR001609">
    <property type="entry name" value="Myosin_head_motor_dom-like"/>
</dbReference>
<dbReference type="GO" id="GO:0007015">
    <property type="term" value="P:actin filament organization"/>
    <property type="evidence" value="ECO:0007669"/>
    <property type="project" value="TreeGrafter"/>
</dbReference>
<dbReference type="GO" id="GO:0005737">
    <property type="term" value="C:cytoplasm"/>
    <property type="evidence" value="ECO:0007669"/>
    <property type="project" value="TreeGrafter"/>
</dbReference>
<evidence type="ECO:0000256" key="4">
    <source>
        <dbReference type="ARBA" id="ARBA00023054"/>
    </source>
</evidence>
<dbReference type="PROSITE" id="PS51456">
    <property type="entry name" value="MYOSIN_MOTOR"/>
    <property type="match status" value="1"/>
</dbReference>
<dbReference type="FunFam" id="1.10.10.820:FF:000001">
    <property type="entry name" value="Myosin heavy chain"/>
    <property type="match status" value="1"/>
</dbReference>
<protein>
    <submittedName>
        <fullName evidence="11">Myosin head (Motor domain) family protein</fullName>
    </submittedName>
</protein>
<dbReference type="Gene3D" id="1.20.58.530">
    <property type="match status" value="1"/>
</dbReference>
<gene>
    <name evidence="11" type="ORF">FOB64_006755</name>
</gene>
<evidence type="ECO:0000259" key="10">
    <source>
        <dbReference type="PROSITE" id="PS51456"/>
    </source>
</evidence>
<keyword evidence="6" id="KW-0505">Motor protein</keyword>
<comment type="caution">
    <text evidence="11">The sequence shown here is derived from an EMBL/GenBank/DDBJ whole genome shotgun (WGS) entry which is preliminary data.</text>
</comment>
<dbReference type="PANTHER" id="PTHR13140">
    <property type="entry name" value="MYOSIN"/>
    <property type="match status" value="1"/>
</dbReference>
<evidence type="ECO:0000256" key="2">
    <source>
        <dbReference type="ARBA" id="ARBA00022741"/>
    </source>
</evidence>
<evidence type="ECO:0000256" key="1">
    <source>
        <dbReference type="ARBA" id="ARBA00008314"/>
    </source>
</evidence>
<feature type="region of interest" description="Disordered" evidence="9">
    <location>
        <begin position="125"/>
        <end position="146"/>
    </location>
</feature>
<evidence type="ECO:0000256" key="7">
    <source>
        <dbReference type="ARBA" id="ARBA00023203"/>
    </source>
</evidence>
<comment type="similarity">
    <text evidence="1 8">Belongs to the TRAFAC class myosin-kinesin ATPase superfamily. Myosin family.</text>
</comment>
<dbReference type="GO" id="GO:0005524">
    <property type="term" value="F:ATP binding"/>
    <property type="evidence" value="ECO:0007669"/>
    <property type="project" value="UniProtKB-KW"/>
</dbReference>
<proteinExistence type="inferred from homology"/>
<feature type="domain" description="Myosin motor" evidence="10">
    <location>
        <begin position="59"/>
        <end position="515"/>
    </location>
</feature>
<dbReference type="PANTHER" id="PTHR13140:SF857">
    <property type="entry name" value="MYOSIN-11"/>
    <property type="match status" value="1"/>
</dbReference>
<evidence type="ECO:0000256" key="8">
    <source>
        <dbReference type="PROSITE-ProRule" id="PRU00782"/>
    </source>
</evidence>
<dbReference type="GO" id="GO:0051015">
    <property type="term" value="F:actin filament binding"/>
    <property type="evidence" value="ECO:0007669"/>
    <property type="project" value="TreeGrafter"/>
</dbReference>